<dbReference type="PANTHER" id="PTHR31313">
    <property type="entry name" value="TY1 ENHANCER ACTIVATOR"/>
    <property type="match status" value="1"/>
</dbReference>
<dbReference type="SUPFAM" id="SSF57701">
    <property type="entry name" value="Zn2/Cys6 DNA-binding domain"/>
    <property type="match status" value="1"/>
</dbReference>
<evidence type="ECO:0000256" key="6">
    <source>
        <dbReference type="ARBA" id="ARBA00023163"/>
    </source>
</evidence>
<dbReference type="PROSITE" id="PS00463">
    <property type="entry name" value="ZN2_CY6_FUNGAL_1"/>
    <property type="match status" value="1"/>
</dbReference>
<dbReference type="GO" id="GO:0006351">
    <property type="term" value="P:DNA-templated transcription"/>
    <property type="evidence" value="ECO:0007669"/>
    <property type="project" value="InterPro"/>
</dbReference>
<dbReference type="PANTHER" id="PTHR31313:SF81">
    <property type="entry name" value="TY1 ENHANCER ACTIVATOR"/>
    <property type="match status" value="1"/>
</dbReference>
<proteinExistence type="predicted"/>
<dbReference type="Pfam" id="PF00172">
    <property type="entry name" value="Zn_clus"/>
    <property type="match status" value="1"/>
</dbReference>
<dbReference type="GO" id="GO:0008270">
    <property type="term" value="F:zinc ion binding"/>
    <property type="evidence" value="ECO:0007669"/>
    <property type="project" value="InterPro"/>
</dbReference>
<feature type="domain" description="Zn(2)-C6 fungal-type" evidence="9">
    <location>
        <begin position="21"/>
        <end position="50"/>
    </location>
</feature>
<keyword evidence="2" id="KW-0479">Metal-binding</keyword>
<dbReference type="AlphaFoldDB" id="A0A9P8J6B1"/>
<dbReference type="Pfam" id="PF04082">
    <property type="entry name" value="Fungal_trans"/>
    <property type="match status" value="1"/>
</dbReference>
<dbReference type="PROSITE" id="PS50048">
    <property type="entry name" value="ZN2_CY6_FUNGAL_2"/>
    <property type="match status" value="1"/>
</dbReference>
<keyword evidence="3" id="KW-0862">Zinc</keyword>
<sequence length="554" mass="61015">MTEKRLKAAPGSVRGQYVRAACETCKKRKTKCSGERPCLACQVQSLHCSYAAGSNKRRRRSKKDHVGRQTETELSNEATGSISSRNPDSTAGPALRCSTPDEPVSRAHSSSHSAKRQPPGVSTTPREDGDSLKAWQATVDHRLQILERSLRQRSTSDSLSHPVFATTADCDAPSPFGSDDLSETRVYSQPAVVSSATQRFLGSSLIRLDAFAVSDRASSVSTPSAQSAQGQTESDFESFEPRTGPRSCNIGSYLGIDPHTTPLIRESVQNYFTNVNSMYPFINQTQCLSELEIILDQSNGESLGSNTLHFAALVKMMQATVRILEELHPNQGSLPGWQEYQEAVHLTTRLKPPNRPTLAAVQFAIAKTIYETLCDMLSTAYDTLASCVRMCYQLRLNSQPSNLDLAPGQDHIAREIMCSIYCLDKDISRFLEIPCILRDCDLKIPLTQQLSTADQYSPISASSSSSRPDQNSTHLEALVQWSVLSSEIWDRVASASAAKPTSPDVVAIMDDRLVILYQSLPSKFQWSKDMLAATNNFSAKQALFFYLVSLDLHI</sequence>
<dbReference type="InterPro" id="IPR001138">
    <property type="entry name" value="Zn2Cys6_DnaBD"/>
</dbReference>
<evidence type="ECO:0000256" key="3">
    <source>
        <dbReference type="ARBA" id="ARBA00022833"/>
    </source>
</evidence>
<dbReference type="OrthoDB" id="10261408at2759"/>
<reference evidence="10" key="2">
    <citation type="submission" date="2021-08" db="EMBL/GenBank/DDBJ databases">
        <authorList>
            <person name="Gostincar C."/>
            <person name="Sun X."/>
            <person name="Song Z."/>
            <person name="Gunde-Cimerman N."/>
        </authorList>
    </citation>
    <scope>NUCLEOTIDE SEQUENCE</scope>
    <source>
        <strain evidence="10">EXF-9911</strain>
    </source>
</reference>
<name>A0A9P8J6B1_AURME</name>
<keyword evidence="7" id="KW-0539">Nucleus</keyword>
<dbReference type="CDD" id="cd00067">
    <property type="entry name" value="GAL4"/>
    <property type="match status" value="1"/>
</dbReference>
<keyword evidence="6" id="KW-0804">Transcription</keyword>
<gene>
    <name evidence="10" type="ORF">KCU76_g9775</name>
</gene>
<feature type="compositionally biased region" description="Polar residues" evidence="8">
    <location>
        <begin position="72"/>
        <end position="89"/>
    </location>
</feature>
<dbReference type="InterPro" id="IPR036864">
    <property type="entry name" value="Zn2-C6_fun-type_DNA-bd_sf"/>
</dbReference>
<dbReference type="CDD" id="cd12148">
    <property type="entry name" value="fungal_TF_MHR"/>
    <property type="match status" value="1"/>
</dbReference>
<evidence type="ECO:0000313" key="10">
    <source>
        <dbReference type="EMBL" id="KAG9688203.1"/>
    </source>
</evidence>
<evidence type="ECO:0000256" key="7">
    <source>
        <dbReference type="ARBA" id="ARBA00023242"/>
    </source>
</evidence>
<comment type="subcellular location">
    <subcellularLocation>
        <location evidence="1">Nucleus</location>
    </subcellularLocation>
</comment>
<keyword evidence="5" id="KW-0238">DNA-binding</keyword>
<dbReference type="Gene3D" id="4.10.240.10">
    <property type="entry name" value="Zn(2)-C6 fungal-type DNA-binding domain"/>
    <property type="match status" value="1"/>
</dbReference>
<protein>
    <recommendedName>
        <fullName evidence="9">Zn(2)-C6 fungal-type domain-containing protein</fullName>
    </recommendedName>
</protein>
<evidence type="ECO:0000256" key="2">
    <source>
        <dbReference type="ARBA" id="ARBA00022723"/>
    </source>
</evidence>
<evidence type="ECO:0000313" key="11">
    <source>
        <dbReference type="Proteomes" id="UP000779574"/>
    </source>
</evidence>
<comment type="caution">
    <text evidence="10">The sequence shown here is derived from an EMBL/GenBank/DDBJ whole genome shotgun (WGS) entry which is preliminary data.</text>
</comment>
<reference evidence="10" key="1">
    <citation type="journal article" date="2021" name="J Fungi (Basel)">
        <title>Virulence traits and population genomics of the black yeast Aureobasidium melanogenum.</title>
        <authorList>
            <person name="Cernosa A."/>
            <person name="Sun X."/>
            <person name="Gostincar C."/>
            <person name="Fang C."/>
            <person name="Gunde-Cimerman N."/>
            <person name="Song Z."/>
        </authorList>
    </citation>
    <scope>NUCLEOTIDE SEQUENCE</scope>
    <source>
        <strain evidence="10">EXF-9911</strain>
    </source>
</reference>
<keyword evidence="4" id="KW-0805">Transcription regulation</keyword>
<organism evidence="10 11">
    <name type="scientific">Aureobasidium melanogenum</name>
    <name type="common">Aureobasidium pullulans var. melanogenum</name>
    <dbReference type="NCBI Taxonomy" id="46634"/>
    <lineage>
        <taxon>Eukaryota</taxon>
        <taxon>Fungi</taxon>
        <taxon>Dikarya</taxon>
        <taxon>Ascomycota</taxon>
        <taxon>Pezizomycotina</taxon>
        <taxon>Dothideomycetes</taxon>
        <taxon>Dothideomycetidae</taxon>
        <taxon>Dothideales</taxon>
        <taxon>Saccotheciaceae</taxon>
        <taxon>Aureobasidium</taxon>
    </lineage>
</organism>
<evidence type="ECO:0000259" key="9">
    <source>
        <dbReference type="PROSITE" id="PS50048"/>
    </source>
</evidence>
<feature type="compositionally biased region" description="Polar residues" evidence="8">
    <location>
        <begin position="220"/>
        <end position="233"/>
    </location>
</feature>
<dbReference type="EMBL" id="JAHFXF010000414">
    <property type="protein sequence ID" value="KAG9688203.1"/>
    <property type="molecule type" value="Genomic_DNA"/>
</dbReference>
<dbReference type="SMART" id="SM00906">
    <property type="entry name" value="Fungal_trans"/>
    <property type="match status" value="1"/>
</dbReference>
<accession>A0A9P8J6B1</accession>
<dbReference type="GO" id="GO:0003677">
    <property type="term" value="F:DNA binding"/>
    <property type="evidence" value="ECO:0007669"/>
    <property type="project" value="UniProtKB-KW"/>
</dbReference>
<evidence type="ECO:0000256" key="8">
    <source>
        <dbReference type="SAM" id="MobiDB-lite"/>
    </source>
</evidence>
<evidence type="ECO:0000256" key="1">
    <source>
        <dbReference type="ARBA" id="ARBA00004123"/>
    </source>
</evidence>
<feature type="region of interest" description="Disordered" evidence="8">
    <location>
        <begin position="53"/>
        <end position="130"/>
    </location>
</feature>
<feature type="non-terminal residue" evidence="10">
    <location>
        <position position="554"/>
    </location>
</feature>
<dbReference type="SMART" id="SM00066">
    <property type="entry name" value="GAL4"/>
    <property type="match status" value="1"/>
</dbReference>
<evidence type="ECO:0000256" key="4">
    <source>
        <dbReference type="ARBA" id="ARBA00023015"/>
    </source>
</evidence>
<dbReference type="InterPro" id="IPR007219">
    <property type="entry name" value="XnlR_reg_dom"/>
</dbReference>
<dbReference type="GO" id="GO:0000981">
    <property type="term" value="F:DNA-binding transcription factor activity, RNA polymerase II-specific"/>
    <property type="evidence" value="ECO:0007669"/>
    <property type="project" value="InterPro"/>
</dbReference>
<feature type="region of interest" description="Disordered" evidence="8">
    <location>
        <begin position="220"/>
        <end position="243"/>
    </location>
</feature>
<evidence type="ECO:0000256" key="5">
    <source>
        <dbReference type="ARBA" id="ARBA00023125"/>
    </source>
</evidence>
<dbReference type="Proteomes" id="UP000779574">
    <property type="component" value="Unassembled WGS sequence"/>
</dbReference>
<dbReference type="InterPro" id="IPR051615">
    <property type="entry name" value="Transcr_Regulatory_Elem"/>
</dbReference>
<dbReference type="GO" id="GO:0005634">
    <property type="term" value="C:nucleus"/>
    <property type="evidence" value="ECO:0007669"/>
    <property type="project" value="UniProtKB-SubCell"/>
</dbReference>